<dbReference type="SUPFAM" id="SSF52833">
    <property type="entry name" value="Thioredoxin-like"/>
    <property type="match status" value="1"/>
</dbReference>
<dbReference type="SUPFAM" id="SSF69000">
    <property type="entry name" value="FAD-dependent thiol oxidase"/>
    <property type="match status" value="1"/>
</dbReference>
<organism evidence="12 13">
    <name type="scientific">Aphanomyces euteiches</name>
    <dbReference type="NCBI Taxonomy" id="100861"/>
    <lineage>
        <taxon>Eukaryota</taxon>
        <taxon>Sar</taxon>
        <taxon>Stramenopiles</taxon>
        <taxon>Oomycota</taxon>
        <taxon>Saprolegniomycetes</taxon>
        <taxon>Saprolegniales</taxon>
        <taxon>Verrucalvaceae</taxon>
        <taxon>Aphanomyces</taxon>
    </lineage>
</organism>
<evidence type="ECO:0000256" key="6">
    <source>
        <dbReference type="ARBA" id="ARBA00023157"/>
    </source>
</evidence>
<reference evidence="12 13" key="1">
    <citation type="submission" date="2019-07" db="EMBL/GenBank/DDBJ databases">
        <title>Genomics analysis of Aphanomyces spp. identifies a new class of oomycete effector associated with host adaptation.</title>
        <authorList>
            <person name="Gaulin E."/>
        </authorList>
    </citation>
    <scope>NUCLEOTIDE SEQUENCE [LARGE SCALE GENOMIC DNA]</scope>
    <source>
        <strain evidence="12 13">ATCC 201684</strain>
    </source>
</reference>
<dbReference type="InterPro" id="IPR017937">
    <property type="entry name" value="Thioredoxin_CS"/>
</dbReference>
<evidence type="ECO:0000256" key="3">
    <source>
        <dbReference type="ARBA" id="ARBA00022729"/>
    </source>
</evidence>
<comment type="caution">
    <text evidence="12">The sequence shown here is derived from an EMBL/GenBank/DDBJ whole genome shotgun (WGS) entry which is preliminary data.</text>
</comment>
<dbReference type="InterPro" id="IPR036249">
    <property type="entry name" value="Thioredoxin-like_sf"/>
</dbReference>
<dbReference type="PANTHER" id="PTHR22897">
    <property type="entry name" value="QUIESCIN Q6-RELATED SULFHYDRYL OXIDASE"/>
    <property type="match status" value="1"/>
</dbReference>
<keyword evidence="13" id="KW-1185">Reference proteome</keyword>
<evidence type="ECO:0000259" key="10">
    <source>
        <dbReference type="PROSITE" id="PS51324"/>
    </source>
</evidence>
<dbReference type="GO" id="GO:0006457">
    <property type="term" value="P:protein folding"/>
    <property type="evidence" value="ECO:0007669"/>
    <property type="project" value="TreeGrafter"/>
</dbReference>
<dbReference type="Gene3D" id="3.40.30.10">
    <property type="entry name" value="Glutaredoxin"/>
    <property type="match status" value="1"/>
</dbReference>
<dbReference type="GO" id="GO:0016971">
    <property type="term" value="F:flavin-dependent sulfhydryl oxidase activity"/>
    <property type="evidence" value="ECO:0007669"/>
    <property type="project" value="InterPro"/>
</dbReference>
<evidence type="ECO:0000259" key="11">
    <source>
        <dbReference type="PROSITE" id="PS51352"/>
    </source>
</evidence>
<dbReference type="VEuPathDB" id="FungiDB:AeMF1_003884"/>
<keyword evidence="7" id="KW-0325">Glycoprotein</keyword>
<evidence type="ECO:0000313" key="12">
    <source>
        <dbReference type="EMBL" id="KAF0743443.1"/>
    </source>
</evidence>
<gene>
    <name evidence="12" type="ORF">Ae201684_001914</name>
</gene>
<dbReference type="PANTHER" id="PTHR22897:SF8">
    <property type="entry name" value="SULFHYDRYL OXIDASE"/>
    <property type="match status" value="1"/>
</dbReference>
<dbReference type="PROSITE" id="PS51324">
    <property type="entry name" value="ERV_ALR"/>
    <property type="match status" value="1"/>
</dbReference>
<accession>A0A6G0XSI3</accession>
<dbReference type="Proteomes" id="UP000481153">
    <property type="component" value="Unassembled WGS sequence"/>
</dbReference>
<name>A0A6G0XSI3_9STRA</name>
<protein>
    <recommendedName>
        <fullName evidence="8">Sulfhydryl oxidase</fullName>
        <ecNumber evidence="8">1.8.3.2</ecNumber>
    </recommendedName>
</protein>
<dbReference type="InterPro" id="IPR036774">
    <property type="entry name" value="ERV/ALR_sulphydryl_oxid_sf"/>
</dbReference>
<feature type="domain" description="ERV/ALR sulfhydryl oxidase" evidence="10">
    <location>
        <begin position="281"/>
        <end position="395"/>
    </location>
</feature>
<feature type="domain" description="Thioredoxin" evidence="11">
    <location>
        <begin position="19"/>
        <end position="143"/>
    </location>
</feature>
<dbReference type="Pfam" id="PF04777">
    <property type="entry name" value="Evr1_Alr"/>
    <property type="match status" value="1"/>
</dbReference>
<dbReference type="Gene3D" id="1.20.120.310">
    <property type="entry name" value="ERV/ALR sulfhydryl oxidase domain"/>
    <property type="match status" value="1"/>
</dbReference>
<dbReference type="EC" id="1.8.3.2" evidence="8"/>
<proteinExistence type="predicted"/>
<evidence type="ECO:0000256" key="5">
    <source>
        <dbReference type="ARBA" id="ARBA00023002"/>
    </source>
</evidence>
<keyword evidence="4 8" id="KW-0274">FAD</keyword>
<dbReference type="Pfam" id="PF00085">
    <property type="entry name" value="Thioredoxin"/>
    <property type="match status" value="1"/>
</dbReference>
<dbReference type="AlphaFoldDB" id="A0A6G0XSI3"/>
<dbReference type="GO" id="GO:0000139">
    <property type="term" value="C:Golgi membrane"/>
    <property type="evidence" value="ECO:0007669"/>
    <property type="project" value="TreeGrafter"/>
</dbReference>
<keyword evidence="3 9" id="KW-0732">Signal</keyword>
<evidence type="ECO:0000256" key="1">
    <source>
        <dbReference type="ARBA" id="ARBA00001974"/>
    </source>
</evidence>
<feature type="chain" id="PRO_5026335458" description="Sulfhydryl oxidase" evidence="9">
    <location>
        <begin position="20"/>
        <end position="480"/>
    </location>
</feature>
<evidence type="ECO:0000256" key="9">
    <source>
        <dbReference type="SAM" id="SignalP"/>
    </source>
</evidence>
<sequence>MPSTLQVLALLIFVVPVAAFWGNAKPLFVKAPHIQHVTKENFKSVVLDSDKVWLLDFYAPWCPHCQHFAPHYETISGYYANSPLVRTGAVDCSTQDALCSEHEILGYPTMKLIHGDKFVVTMPPSGKIKTFKSVVKWVEATLDEHDLTSGVDINDIDDKEKMKNLRAQTETTLAPKSLESTGDIRVARLRDAGHALALSLDTGMFLGSNKLESHRYATAEKWLQVLSSRFPLQANRDVLATLLYRFQSQSSWTMPEWKTLIATWKTDSIGQTYPKDLFSRKQWDICTTYTCGIWQLFHSLTVTSPSTGGKSSENNVLVAFTIRDFVQNFFGCEVCVVHFTQANPDSTLAAIGKTSDSHSSLVLWLYHMHNSVNARTNHDRFPPAKDCPSCFDKGTVVEANVVKFMKEIYTVADSDALIHRPFEAMASAGYSGVSYVSWGDNPFAVCSFVFGSAFVMAVYSRYFRRGAPPLLDSSDYGKEV</sequence>
<dbReference type="CDD" id="cd02961">
    <property type="entry name" value="PDI_a_family"/>
    <property type="match status" value="1"/>
</dbReference>
<evidence type="ECO:0000313" key="13">
    <source>
        <dbReference type="Proteomes" id="UP000481153"/>
    </source>
</evidence>
<dbReference type="InterPro" id="IPR013766">
    <property type="entry name" value="Thioredoxin_domain"/>
</dbReference>
<keyword evidence="2 8" id="KW-0285">Flavoprotein</keyword>
<dbReference type="InterPro" id="IPR039798">
    <property type="entry name" value="Sulfhydryl_oxidase"/>
</dbReference>
<evidence type="ECO:0000256" key="2">
    <source>
        <dbReference type="ARBA" id="ARBA00022630"/>
    </source>
</evidence>
<feature type="signal peptide" evidence="9">
    <location>
        <begin position="1"/>
        <end position="19"/>
    </location>
</feature>
<comment type="cofactor">
    <cofactor evidence="1 8">
        <name>FAD</name>
        <dbReference type="ChEBI" id="CHEBI:57692"/>
    </cofactor>
</comment>
<dbReference type="GO" id="GO:0003756">
    <property type="term" value="F:protein disulfide isomerase activity"/>
    <property type="evidence" value="ECO:0007669"/>
    <property type="project" value="TreeGrafter"/>
</dbReference>
<dbReference type="EMBL" id="VJMJ01000017">
    <property type="protein sequence ID" value="KAF0743443.1"/>
    <property type="molecule type" value="Genomic_DNA"/>
</dbReference>
<dbReference type="InterPro" id="IPR017905">
    <property type="entry name" value="ERV/ALR_sulphydryl_oxidase"/>
</dbReference>
<dbReference type="GO" id="GO:0005615">
    <property type="term" value="C:extracellular space"/>
    <property type="evidence" value="ECO:0007669"/>
    <property type="project" value="TreeGrafter"/>
</dbReference>
<evidence type="ECO:0000256" key="4">
    <source>
        <dbReference type="ARBA" id="ARBA00022827"/>
    </source>
</evidence>
<dbReference type="PROSITE" id="PS51352">
    <property type="entry name" value="THIOREDOXIN_2"/>
    <property type="match status" value="1"/>
</dbReference>
<comment type="catalytic activity">
    <reaction evidence="8">
        <text>2 R'C(R)SH + O2 = R'C(R)S-S(R)CR' + H2O2</text>
        <dbReference type="Rhea" id="RHEA:17357"/>
        <dbReference type="ChEBI" id="CHEBI:15379"/>
        <dbReference type="ChEBI" id="CHEBI:16240"/>
        <dbReference type="ChEBI" id="CHEBI:16520"/>
        <dbReference type="ChEBI" id="CHEBI:17412"/>
        <dbReference type="EC" id="1.8.3.2"/>
    </reaction>
</comment>
<evidence type="ECO:0000256" key="8">
    <source>
        <dbReference type="RuleBase" id="RU371123"/>
    </source>
</evidence>
<keyword evidence="6" id="KW-1015">Disulfide bond</keyword>
<evidence type="ECO:0000256" key="7">
    <source>
        <dbReference type="ARBA" id="ARBA00023180"/>
    </source>
</evidence>
<dbReference type="PROSITE" id="PS00194">
    <property type="entry name" value="THIOREDOXIN_1"/>
    <property type="match status" value="1"/>
</dbReference>
<keyword evidence="5 8" id="KW-0560">Oxidoreductase</keyword>